<keyword evidence="11 12" id="KW-0472">Membrane</keyword>
<keyword evidence="14" id="KW-1185">Reference proteome</keyword>
<dbReference type="NCBIfam" id="TIGR03141">
    <property type="entry name" value="cytochro_ccmD"/>
    <property type="match status" value="1"/>
</dbReference>
<evidence type="ECO:0000256" key="3">
    <source>
        <dbReference type="ARBA" id="ARBA00008741"/>
    </source>
</evidence>
<comment type="function">
    <text evidence="1 12">Required for the export of heme to the periplasm for the biogenesis of c-type cytochromes.</text>
</comment>
<feature type="transmembrane region" description="Helical" evidence="12">
    <location>
        <begin position="6"/>
        <end position="28"/>
    </location>
</feature>
<evidence type="ECO:0000313" key="14">
    <source>
        <dbReference type="Proteomes" id="UP001139104"/>
    </source>
</evidence>
<accession>A0ABS9Z1S5</accession>
<evidence type="ECO:0000256" key="11">
    <source>
        <dbReference type="ARBA" id="ARBA00023136"/>
    </source>
</evidence>
<evidence type="ECO:0000256" key="4">
    <source>
        <dbReference type="ARBA" id="ARBA00016461"/>
    </source>
</evidence>
<evidence type="ECO:0000256" key="9">
    <source>
        <dbReference type="ARBA" id="ARBA00022748"/>
    </source>
</evidence>
<comment type="subcellular location">
    <subcellularLocation>
        <location evidence="2 12">Cell inner membrane</location>
        <topology evidence="2 12">Single-pass membrane protein</topology>
    </subcellularLocation>
</comment>
<evidence type="ECO:0000256" key="10">
    <source>
        <dbReference type="ARBA" id="ARBA00022989"/>
    </source>
</evidence>
<dbReference type="Proteomes" id="UP001139104">
    <property type="component" value="Unassembled WGS sequence"/>
</dbReference>
<comment type="similarity">
    <text evidence="3 12">Belongs to the CcmD/CycX/HelD family.</text>
</comment>
<keyword evidence="7 12" id="KW-0997">Cell inner membrane</keyword>
<proteinExistence type="inferred from homology"/>
<keyword evidence="10 12" id="KW-1133">Transmembrane helix</keyword>
<dbReference type="RefSeq" id="WP_243065644.1">
    <property type="nucleotide sequence ID" value="NZ_JAIVFK010000007.1"/>
</dbReference>
<evidence type="ECO:0000256" key="2">
    <source>
        <dbReference type="ARBA" id="ARBA00004377"/>
    </source>
</evidence>
<sequence length="47" mass="5444">MKDYTFYIASAYGFAALVVGAVVAKITLDYRALRRKLARFDNREQDR</sequence>
<evidence type="ECO:0000313" key="13">
    <source>
        <dbReference type="EMBL" id="MCI4681589.1"/>
    </source>
</evidence>
<name>A0ABS9Z1S5_9HYPH</name>
<reference evidence="13" key="1">
    <citation type="journal article" date="2022" name="ISME J.">
        <title>Identification of active gaseous-alkane degraders at natural gas seeps.</title>
        <authorList>
            <person name="Farhan Ul Haque M."/>
            <person name="Hernandez M."/>
            <person name="Crombie A.T."/>
            <person name="Murrell J.C."/>
        </authorList>
    </citation>
    <scope>NUCLEOTIDE SEQUENCE</scope>
    <source>
        <strain evidence="13">PC2</strain>
    </source>
</reference>
<evidence type="ECO:0000256" key="12">
    <source>
        <dbReference type="RuleBase" id="RU363101"/>
    </source>
</evidence>
<gene>
    <name evidence="13" type="primary">ccmD</name>
    <name evidence="13" type="ORF">K2U94_02175</name>
</gene>
<dbReference type="InterPro" id="IPR007078">
    <property type="entry name" value="Haem_export_protD_CcmD"/>
</dbReference>
<dbReference type="Pfam" id="PF04995">
    <property type="entry name" value="CcmD"/>
    <property type="match status" value="1"/>
</dbReference>
<keyword evidence="5 12" id="KW-0813">Transport</keyword>
<evidence type="ECO:0000256" key="1">
    <source>
        <dbReference type="ARBA" id="ARBA00002442"/>
    </source>
</evidence>
<organism evidence="13 14">
    <name type="scientific">Candidatus Rhodoblastus alkanivorans</name>
    <dbReference type="NCBI Taxonomy" id="2954117"/>
    <lineage>
        <taxon>Bacteria</taxon>
        <taxon>Pseudomonadati</taxon>
        <taxon>Pseudomonadota</taxon>
        <taxon>Alphaproteobacteria</taxon>
        <taxon>Hyphomicrobiales</taxon>
        <taxon>Rhodoblastaceae</taxon>
        <taxon>Rhodoblastus</taxon>
    </lineage>
</organism>
<keyword evidence="8 12" id="KW-0812">Transmembrane</keyword>
<comment type="caution">
    <text evidence="13">The sequence shown here is derived from an EMBL/GenBank/DDBJ whole genome shotgun (WGS) entry which is preliminary data.</text>
</comment>
<evidence type="ECO:0000256" key="6">
    <source>
        <dbReference type="ARBA" id="ARBA00022475"/>
    </source>
</evidence>
<protein>
    <recommendedName>
        <fullName evidence="4 12">Heme exporter protein D</fullName>
    </recommendedName>
</protein>
<keyword evidence="9 12" id="KW-0201">Cytochrome c-type biogenesis</keyword>
<evidence type="ECO:0000256" key="7">
    <source>
        <dbReference type="ARBA" id="ARBA00022519"/>
    </source>
</evidence>
<dbReference type="EMBL" id="JAIVFP010000001">
    <property type="protein sequence ID" value="MCI4681589.1"/>
    <property type="molecule type" value="Genomic_DNA"/>
</dbReference>
<evidence type="ECO:0000256" key="5">
    <source>
        <dbReference type="ARBA" id="ARBA00022448"/>
    </source>
</evidence>
<keyword evidence="6 12" id="KW-1003">Cell membrane</keyword>
<evidence type="ECO:0000256" key="8">
    <source>
        <dbReference type="ARBA" id="ARBA00022692"/>
    </source>
</evidence>